<reference evidence="3 4" key="1">
    <citation type="submission" date="2020-08" db="EMBL/GenBank/DDBJ databases">
        <title>Exploring microbial biodiversity for novel pathways involved in the catabolism of aromatic compounds derived from lignin.</title>
        <authorList>
            <person name="Elkins J."/>
        </authorList>
    </citation>
    <scope>NUCLEOTIDE SEQUENCE [LARGE SCALE GENOMIC DNA]</scope>
    <source>
        <strain evidence="3 4">B1D3A</strain>
    </source>
</reference>
<sequence length="149" mass="16222">MGLLRNRGAQRRLRIAAGCLMAGLVALAPLEAGGTQPERASYGIWTNPQRSVRVKVHPCAPAMCGTVVWANDKAQADARKGGTEQLVGAQLFSGFVREDETTWRGKVFVPDLRKTFSGTITTVDERTMRATGCLLGRVGCKSQVWTRMD</sequence>
<evidence type="ECO:0000313" key="4">
    <source>
        <dbReference type="Proteomes" id="UP001138540"/>
    </source>
</evidence>
<protein>
    <submittedName>
        <fullName evidence="3">Uncharacterized protein (DUF2147 family)</fullName>
    </submittedName>
</protein>
<feature type="domain" description="DUF2147" evidence="2">
    <location>
        <begin position="43"/>
        <end position="147"/>
    </location>
</feature>
<dbReference type="Pfam" id="PF09917">
    <property type="entry name" value="DUF2147"/>
    <property type="match status" value="1"/>
</dbReference>
<dbReference type="EMBL" id="JACHKA010000001">
    <property type="protein sequence ID" value="MBB5984851.1"/>
    <property type="molecule type" value="Genomic_DNA"/>
</dbReference>
<keyword evidence="1" id="KW-0732">Signal</keyword>
<dbReference type="Proteomes" id="UP001138540">
    <property type="component" value="Unassembled WGS sequence"/>
</dbReference>
<dbReference type="InterPro" id="IPR019223">
    <property type="entry name" value="DUF2147"/>
</dbReference>
<evidence type="ECO:0000259" key="2">
    <source>
        <dbReference type="Pfam" id="PF09917"/>
    </source>
</evidence>
<comment type="caution">
    <text evidence="3">The sequence shown here is derived from an EMBL/GenBank/DDBJ whole genome shotgun (WGS) entry which is preliminary data.</text>
</comment>
<keyword evidence="4" id="KW-1185">Reference proteome</keyword>
<organism evidence="3 4">
    <name type="scientific">Sphingobium lignivorans</name>
    <dbReference type="NCBI Taxonomy" id="2735886"/>
    <lineage>
        <taxon>Bacteria</taxon>
        <taxon>Pseudomonadati</taxon>
        <taxon>Pseudomonadota</taxon>
        <taxon>Alphaproteobacteria</taxon>
        <taxon>Sphingomonadales</taxon>
        <taxon>Sphingomonadaceae</taxon>
        <taxon>Sphingobium</taxon>
    </lineage>
</organism>
<feature type="signal peptide" evidence="1">
    <location>
        <begin position="1"/>
        <end position="28"/>
    </location>
</feature>
<dbReference type="PANTHER" id="PTHR36919">
    <property type="entry name" value="BLR1215 PROTEIN"/>
    <property type="match status" value="1"/>
</dbReference>
<name>A0ABR6NC38_9SPHN</name>
<evidence type="ECO:0000256" key="1">
    <source>
        <dbReference type="SAM" id="SignalP"/>
    </source>
</evidence>
<evidence type="ECO:0000313" key="3">
    <source>
        <dbReference type="EMBL" id="MBB5984851.1"/>
    </source>
</evidence>
<proteinExistence type="predicted"/>
<accession>A0ABR6NC38</accession>
<dbReference type="Gene3D" id="2.40.128.520">
    <property type="match status" value="1"/>
</dbReference>
<feature type="chain" id="PRO_5045753589" evidence="1">
    <location>
        <begin position="29"/>
        <end position="149"/>
    </location>
</feature>
<dbReference type="PANTHER" id="PTHR36919:SF2">
    <property type="entry name" value="BLL6627 PROTEIN"/>
    <property type="match status" value="1"/>
</dbReference>
<gene>
    <name evidence="3" type="ORF">HNP60_000825</name>
</gene>